<comment type="subunit">
    <text evidence="3">Homomultimer.</text>
</comment>
<keyword evidence="3" id="KW-0946">Virion</keyword>
<evidence type="ECO:0000313" key="5">
    <source>
        <dbReference type="Proteomes" id="UP001431754"/>
    </source>
</evidence>
<comment type="similarity">
    <text evidence="3">Belongs to the lambda phage major capsid protein family.</text>
</comment>
<comment type="function">
    <text evidence="3">Assembles to form an icosahedral capsid. The assembly is primed by the interaction between capsid assembly protease and portal dodecamer, and major capsid proteins assemble cooperatively to form the procapsid with the help of capsid scaffolding protein. Major capsid protein forms hexons and pentons of the icosahedron. Viral genomic DNA is packaged into the procapsid through the portal vertex. The packaging triggers a dramatic reconfiguration of the capsid shell.</text>
</comment>
<dbReference type="InterPro" id="IPR005564">
    <property type="entry name" value="Major_capsid_GpE"/>
</dbReference>
<evidence type="ECO:0000313" key="4">
    <source>
        <dbReference type="EMBL" id="WJZ69988.1"/>
    </source>
</evidence>
<evidence type="ECO:0000256" key="1">
    <source>
        <dbReference type="ARBA" id="ARBA00022561"/>
    </source>
</evidence>
<sequence length="346" mass="38719">MAIDLFDTRTMIPMLREMKPANTFLLDRYFGNIVESESKKIDIDIYVGKRRIAPFVHPKIGGKTVEKLGYKTDSFEPPMVGPRMLTTAEDMLKRSPGENIYNAKSPDERAAEQIGMDLAELDDMITRREEAMAAEALFSGQVTVEGDGYDLEVVKYWPGGGDDPYLALGAGDRWNEDTADISKDLRDASLRIMQRSGITPSDALMGRSALDAMLNNTGFTEKLDKRRIDTGQIDPQKLPNGVTYWGYLKDSGLDIWTYDDWYLDPETGENKPFVPLKKVLIGSPNVRTTRAYGVVVDVEKGSFALSRVPVSYITRGEQEGRMVQVKSKPLPIVHQVHGFEVLEVLA</sequence>
<name>A0AAX3Y6J4_9CAUD</name>
<dbReference type="Gene3D" id="3.30.1930.10">
    <property type="entry name" value="capsid protein of prophage domain"/>
    <property type="match status" value="1"/>
</dbReference>
<dbReference type="GO" id="GO:0019028">
    <property type="term" value="C:viral capsid"/>
    <property type="evidence" value="ECO:0007669"/>
    <property type="project" value="UniProtKB-UniRule"/>
</dbReference>
<reference evidence="4" key="1">
    <citation type="submission" date="2023-04" db="EMBL/GenBank/DDBJ databases">
        <title>Virulent bacteriophage PVP-XSN from an Vibrio parahaemolyticus isolate: Characterization and complete genome sequence.</title>
        <authorList>
            <person name="Qi T."/>
            <person name="Lyu S."/>
            <person name="Liu L."/>
            <person name="Guo Q."/>
            <person name="Shen W."/>
            <person name="Han M."/>
            <person name="Xiong F."/>
            <person name="Lou B."/>
            <person name="Xu H."/>
        </authorList>
    </citation>
    <scope>NUCLEOTIDE SEQUENCE</scope>
</reference>
<evidence type="ECO:0000256" key="2">
    <source>
        <dbReference type="ARBA" id="ARBA00023200"/>
    </source>
</evidence>
<proteinExistence type="inferred from homology"/>
<gene>
    <name evidence="4" type="ORF">PVP_XSN000009</name>
</gene>
<keyword evidence="2 3" id="KW-1035">Host cytoplasm</keyword>
<dbReference type="GO" id="GO:0030430">
    <property type="term" value="C:host cell cytoplasm"/>
    <property type="evidence" value="ECO:0007669"/>
    <property type="project" value="UniProtKB-SubCell"/>
</dbReference>
<dbReference type="Pfam" id="PF03864">
    <property type="entry name" value="Phage_cap_E"/>
    <property type="match status" value="1"/>
</dbReference>
<keyword evidence="1 3" id="KW-0167">Capsid protein</keyword>
<dbReference type="EMBL" id="OQ851295">
    <property type="protein sequence ID" value="WJZ69988.1"/>
    <property type="molecule type" value="Genomic_DNA"/>
</dbReference>
<organism evidence="4 5">
    <name type="scientific">Vibrio phage PVP-XSN</name>
    <dbReference type="NCBI Taxonomy" id="3056214"/>
    <lineage>
        <taxon>Viruses</taxon>
        <taxon>Duplodnaviria</taxon>
        <taxon>Heunggongvirae</taxon>
        <taxon>Uroviricota</taxon>
        <taxon>Caudoviricetes</taxon>
    </lineage>
</organism>
<evidence type="ECO:0000256" key="3">
    <source>
        <dbReference type="HAMAP-Rule" id="MF_04133"/>
    </source>
</evidence>
<keyword evidence="3" id="KW-0426">Late protein</keyword>
<protein>
    <recommendedName>
        <fullName evidence="3">Major capsid protein</fullName>
    </recommendedName>
    <alternativeName>
        <fullName evidence="3">Major head protein</fullName>
    </alternativeName>
</protein>
<dbReference type="Gene3D" id="3.15.30.10">
    <property type="entry name" value="putative capsid protein of prophage domain like"/>
    <property type="match status" value="1"/>
</dbReference>
<comment type="subcellular location">
    <subcellularLocation>
        <location evidence="3">Virion</location>
    </subcellularLocation>
    <subcellularLocation>
        <location evidence="3">Host cytoplasm</location>
    </subcellularLocation>
    <text evidence="3">Forms the capsid icosahedric shell.</text>
</comment>
<accession>A0AAX3Y6J4</accession>
<dbReference type="Proteomes" id="UP001431754">
    <property type="component" value="Segment"/>
</dbReference>
<dbReference type="HAMAP" id="MF_04133">
    <property type="entry name" value="CAPSID_LAMBDA"/>
    <property type="match status" value="1"/>
</dbReference>